<name>A0A191WIW7_9MICO</name>
<keyword evidence="2" id="KW-1133">Transmembrane helix</keyword>
<feature type="transmembrane region" description="Helical" evidence="2">
    <location>
        <begin position="149"/>
        <end position="171"/>
    </location>
</feature>
<keyword evidence="4" id="KW-1185">Reference proteome</keyword>
<reference evidence="4" key="2">
    <citation type="submission" date="2016-01" db="EMBL/GenBank/DDBJ databases">
        <title>Complete genome sequence of Agromyces aureus AR33T and comparison with related organisms.</title>
        <authorList>
            <person name="Corretto E."/>
            <person name="Antonielli L."/>
            <person name="Sessitsch A."/>
            <person name="Brader G."/>
        </authorList>
    </citation>
    <scope>NUCLEOTIDE SEQUENCE [LARGE SCALE GENOMIC DNA]</scope>
    <source>
        <strain evidence="4">AR33</strain>
    </source>
</reference>
<evidence type="ECO:0000256" key="2">
    <source>
        <dbReference type="SAM" id="Phobius"/>
    </source>
</evidence>
<organism evidence="3 4">
    <name type="scientific">Agromyces aureus</name>
    <dbReference type="NCBI Taxonomy" id="453304"/>
    <lineage>
        <taxon>Bacteria</taxon>
        <taxon>Bacillati</taxon>
        <taxon>Actinomycetota</taxon>
        <taxon>Actinomycetes</taxon>
        <taxon>Micrococcales</taxon>
        <taxon>Microbacteriaceae</taxon>
        <taxon>Agromyces</taxon>
    </lineage>
</organism>
<feature type="transmembrane region" description="Helical" evidence="2">
    <location>
        <begin position="36"/>
        <end position="57"/>
    </location>
</feature>
<dbReference type="KEGG" id="agy:ATC03_17320"/>
<feature type="compositionally biased region" description="Basic and acidic residues" evidence="1">
    <location>
        <begin position="175"/>
        <end position="185"/>
    </location>
</feature>
<dbReference type="EMBL" id="CP013979">
    <property type="protein sequence ID" value="ANJ28201.1"/>
    <property type="molecule type" value="Genomic_DNA"/>
</dbReference>
<evidence type="ECO:0000313" key="3">
    <source>
        <dbReference type="EMBL" id="ANJ28201.1"/>
    </source>
</evidence>
<proteinExistence type="predicted"/>
<feature type="transmembrane region" description="Helical" evidence="2">
    <location>
        <begin position="69"/>
        <end position="92"/>
    </location>
</feature>
<dbReference type="Proteomes" id="UP000078437">
    <property type="component" value="Chromosome"/>
</dbReference>
<evidence type="ECO:0000256" key="1">
    <source>
        <dbReference type="SAM" id="MobiDB-lite"/>
    </source>
</evidence>
<keyword evidence="2" id="KW-0472">Membrane</keyword>
<feature type="transmembrane region" description="Helical" evidence="2">
    <location>
        <begin position="98"/>
        <end position="118"/>
    </location>
</feature>
<feature type="region of interest" description="Disordered" evidence="1">
    <location>
        <begin position="175"/>
        <end position="199"/>
    </location>
</feature>
<dbReference type="AlphaFoldDB" id="A0A191WIW7"/>
<evidence type="ECO:0000313" key="4">
    <source>
        <dbReference type="Proteomes" id="UP000078437"/>
    </source>
</evidence>
<gene>
    <name evidence="3" type="ORF">ATC03_17320</name>
</gene>
<accession>A0A191WIW7</accession>
<feature type="transmembrane region" description="Helical" evidence="2">
    <location>
        <begin position="12"/>
        <end position="30"/>
    </location>
</feature>
<sequence>MSALTHLTRSWPVFSALGAGLVLTAVGAGAMGAPAWGIAAAAALIGSGIAALGWAVVALRTGRAPAPRAALVAALVLIAASAAVFASGAAAVAGIASLPLLVADLFALVVAVGAAVTLRTERSARAGRADAAGVPRTTKTAMRSARRPVVSAIGVAAGAALVAALATPALAGTRAGEEAVPHGEHGTSLTVPGRPGHHH</sequence>
<dbReference type="STRING" id="453304.ATC03_17320"/>
<protein>
    <submittedName>
        <fullName evidence="3">Uncharacterized protein</fullName>
    </submittedName>
</protein>
<dbReference type="RefSeq" id="WP_067879852.1">
    <property type="nucleotide sequence ID" value="NZ_CP013979.1"/>
</dbReference>
<keyword evidence="2" id="KW-0812">Transmembrane</keyword>
<reference evidence="3 4" key="1">
    <citation type="journal article" date="2016" name="Int. J. Syst. Evol. Microbiol.">
        <title>Agromyces aureus sp. nov., isolated from the rhizosphere of Salix caprea L. grown in a heavy-metal-contaminated soil.</title>
        <authorList>
            <person name="Corretto E."/>
            <person name="Antonielli L."/>
            <person name="Sessitsch A."/>
            <person name="Compant S."/>
            <person name="Gorfer M."/>
            <person name="Kuffner M."/>
            <person name="Brader G."/>
        </authorList>
    </citation>
    <scope>NUCLEOTIDE SEQUENCE [LARGE SCALE GENOMIC DNA]</scope>
    <source>
        <strain evidence="3 4">AR33</strain>
    </source>
</reference>